<organism evidence="3 4">
    <name type="scientific">Pseudozobellia thermophila</name>
    <dbReference type="NCBI Taxonomy" id="192903"/>
    <lineage>
        <taxon>Bacteria</taxon>
        <taxon>Pseudomonadati</taxon>
        <taxon>Bacteroidota</taxon>
        <taxon>Flavobacteriia</taxon>
        <taxon>Flavobacteriales</taxon>
        <taxon>Flavobacteriaceae</taxon>
        <taxon>Pseudozobellia</taxon>
    </lineage>
</organism>
<evidence type="ECO:0000256" key="1">
    <source>
        <dbReference type="SAM" id="MobiDB-lite"/>
    </source>
</evidence>
<name>A0A1M6BU70_9FLAO</name>
<evidence type="ECO:0000313" key="4">
    <source>
        <dbReference type="Proteomes" id="UP000184543"/>
    </source>
</evidence>
<evidence type="ECO:0008006" key="5">
    <source>
        <dbReference type="Google" id="ProtNLM"/>
    </source>
</evidence>
<keyword evidence="4" id="KW-1185">Reference proteome</keyword>
<evidence type="ECO:0000313" key="3">
    <source>
        <dbReference type="EMBL" id="SHI52143.1"/>
    </source>
</evidence>
<feature type="signal peptide" evidence="2">
    <location>
        <begin position="1"/>
        <end position="22"/>
    </location>
</feature>
<dbReference type="Proteomes" id="UP000184543">
    <property type="component" value="Unassembled WGS sequence"/>
</dbReference>
<protein>
    <recommendedName>
        <fullName evidence="5">Collagen triple helix repeat-containing protein</fullName>
    </recommendedName>
</protein>
<feature type="chain" id="PRO_5012703046" description="Collagen triple helix repeat-containing protein" evidence="2">
    <location>
        <begin position="23"/>
        <end position="197"/>
    </location>
</feature>
<gene>
    <name evidence="3" type="ORF">SAMN04488513_101534</name>
</gene>
<dbReference type="RefSeq" id="WP_072988070.1">
    <property type="nucleotide sequence ID" value="NZ_FQYU01000001.1"/>
</dbReference>
<dbReference type="Gene3D" id="1.20.5.320">
    <property type="entry name" value="6-Phosphogluconate Dehydrogenase, domain 3"/>
    <property type="match status" value="1"/>
</dbReference>
<sequence length="197" mass="20634">MKTKLLCVFVAMLAIVSCSKDGEDGDIGPQGPQGEQGSAGPQGEAGAQGEQGEPGTANVIYSDWFDSPIVDDDDNIEASTANGTVDVAGLSEELVETGTVLVYGKITSNNNVYALPYLGNQGVSYYYYFDEGIINIRLATVDGSNIGAPLFDTYRYVLIPGGVEAGDGIGGVTSKASAIDFSTLSYEEVVSRFNISD</sequence>
<dbReference type="AlphaFoldDB" id="A0A1M6BU70"/>
<dbReference type="EMBL" id="FQYU01000001">
    <property type="protein sequence ID" value="SHI52143.1"/>
    <property type="molecule type" value="Genomic_DNA"/>
</dbReference>
<feature type="region of interest" description="Disordered" evidence="1">
    <location>
        <begin position="21"/>
        <end position="53"/>
    </location>
</feature>
<dbReference type="PROSITE" id="PS51257">
    <property type="entry name" value="PROKAR_LIPOPROTEIN"/>
    <property type="match status" value="1"/>
</dbReference>
<feature type="compositionally biased region" description="Low complexity" evidence="1">
    <location>
        <begin position="27"/>
        <end position="53"/>
    </location>
</feature>
<proteinExistence type="predicted"/>
<accession>A0A1M6BU70</accession>
<keyword evidence="2" id="KW-0732">Signal</keyword>
<reference evidence="4" key="1">
    <citation type="submission" date="2016-11" db="EMBL/GenBank/DDBJ databases">
        <authorList>
            <person name="Varghese N."/>
            <person name="Submissions S."/>
        </authorList>
    </citation>
    <scope>NUCLEOTIDE SEQUENCE [LARGE SCALE GENOMIC DNA]</scope>
    <source>
        <strain evidence="4">DSM 19858</strain>
    </source>
</reference>
<dbReference type="STRING" id="192903.SAMN04488513_101534"/>
<evidence type="ECO:0000256" key="2">
    <source>
        <dbReference type="SAM" id="SignalP"/>
    </source>
</evidence>